<dbReference type="EMBL" id="CAEZWA010000062">
    <property type="protein sequence ID" value="CAB4642724.1"/>
    <property type="molecule type" value="Genomic_DNA"/>
</dbReference>
<dbReference type="PANTHER" id="PTHR21164:SF0">
    <property type="entry name" value="CHORISMATE MUTASE AROH"/>
    <property type="match status" value="1"/>
</dbReference>
<dbReference type="GO" id="GO:0046417">
    <property type="term" value="P:chorismate metabolic process"/>
    <property type="evidence" value="ECO:0007669"/>
    <property type="project" value="TreeGrafter"/>
</dbReference>
<dbReference type="Pfam" id="PF07736">
    <property type="entry name" value="CM_1"/>
    <property type="match status" value="1"/>
</dbReference>
<dbReference type="AlphaFoldDB" id="A0A6J6K2Q9"/>
<reference evidence="1" key="1">
    <citation type="submission" date="2020-05" db="EMBL/GenBank/DDBJ databases">
        <authorList>
            <person name="Chiriac C."/>
            <person name="Salcher M."/>
            <person name="Ghai R."/>
            <person name="Kavagutti S V."/>
        </authorList>
    </citation>
    <scope>NUCLEOTIDE SEQUENCE</scope>
</reference>
<dbReference type="InterPro" id="IPR008243">
    <property type="entry name" value="Chorismate_mutase_AroH"/>
</dbReference>
<name>A0A6J6K2Q9_9ZZZZ</name>
<dbReference type="GO" id="GO:0004106">
    <property type="term" value="F:chorismate mutase activity"/>
    <property type="evidence" value="ECO:0007669"/>
    <property type="project" value="TreeGrafter"/>
</dbReference>
<dbReference type="PANTHER" id="PTHR21164">
    <property type="entry name" value="CHORISMATE MUTASE"/>
    <property type="match status" value="1"/>
</dbReference>
<evidence type="ECO:0000313" key="1">
    <source>
        <dbReference type="EMBL" id="CAB4642724.1"/>
    </source>
</evidence>
<sequence length="48" mass="5534">MCFVEMDVIGAMQRVIRILIMVESDKARSEIQHVYLRGAKALRQDIAQ</sequence>
<dbReference type="PROSITE" id="PS51167">
    <property type="entry name" value="CHORISMATE_MUT_1"/>
    <property type="match status" value="1"/>
</dbReference>
<dbReference type="SUPFAM" id="SSF55298">
    <property type="entry name" value="YjgF-like"/>
    <property type="match status" value="1"/>
</dbReference>
<protein>
    <submittedName>
        <fullName evidence="1">Unannotated protein</fullName>
    </submittedName>
</protein>
<accession>A0A6J6K2Q9</accession>
<dbReference type="InterPro" id="IPR035959">
    <property type="entry name" value="RutC-like_sf"/>
</dbReference>
<gene>
    <name evidence="1" type="ORF">UFOPK2165_00454</name>
</gene>
<proteinExistence type="predicted"/>
<organism evidence="1">
    <name type="scientific">freshwater metagenome</name>
    <dbReference type="NCBI Taxonomy" id="449393"/>
    <lineage>
        <taxon>unclassified sequences</taxon>
        <taxon>metagenomes</taxon>
        <taxon>ecological metagenomes</taxon>
    </lineage>
</organism>
<dbReference type="Gene3D" id="3.30.1330.40">
    <property type="entry name" value="RutC-like"/>
    <property type="match status" value="1"/>
</dbReference>